<organism evidence="1 2">
    <name type="scientific">Bacillus cereus TIAC219</name>
    <dbReference type="NCBI Taxonomy" id="718222"/>
    <lineage>
        <taxon>Bacteria</taxon>
        <taxon>Bacillati</taxon>
        <taxon>Bacillota</taxon>
        <taxon>Bacilli</taxon>
        <taxon>Bacillales</taxon>
        <taxon>Bacillaceae</taxon>
        <taxon>Bacillus</taxon>
        <taxon>Bacillus cereus group</taxon>
    </lineage>
</organism>
<dbReference type="InterPro" id="IPR024995">
    <property type="entry name" value="DUF3895"/>
</dbReference>
<accession>A0ABC9SNY6</accession>
<dbReference type="EMBL" id="AHCJ01000120">
    <property type="protein sequence ID" value="EOQ54394.1"/>
    <property type="molecule type" value="Genomic_DNA"/>
</dbReference>
<protein>
    <recommendedName>
        <fullName evidence="3">DUF3895 domain-containing protein</fullName>
    </recommendedName>
</protein>
<proteinExistence type="predicted"/>
<feature type="non-terminal residue" evidence="1">
    <location>
        <position position="1"/>
    </location>
</feature>
<name>A0ABC9SNY6_BACCE</name>
<dbReference type="RefSeq" id="WP_015670480.1">
    <property type="nucleotide sequence ID" value="NZ_KB976029.1"/>
</dbReference>
<evidence type="ECO:0000313" key="1">
    <source>
        <dbReference type="EMBL" id="EOQ54394.1"/>
    </source>
</evidence>
<gene>
    <name evidence="1" type="ORF">IAY_06836</name>
</gene>
<sequence length="350" mass="40659">FNLIIWKDLLFMYGTYLDLEDRDRIMGSLSDEQQDYLHNFLKRGKRTAFASVLARLKGDGLEENAEHISTQWMFIEYIDAGKVSNEHPCECGRPLRYQYIVKNLVTNKILKFGKDHFERHTGLPSSIVKAVLKGMYKIDCELDEILNKISSGWSLFEDLGVSSIPDDLIMPIDIREHLELDLPLLDRQVMRLKGDLRSYNSLKKNIVEKNDSVDFEINEGKEEGQASLFDEDIVFGFNLDDDNVQTVRSQPVKVKPVSIEKNISYQFLSFVEQEFILQFIQNVNSVSVRQLCEFMIKEVGSLDKRYLTGKPHIYVHVCSYLDFLVTQGKLSYIENLDYIDRIYYIESDIS</sequence>
<reference evidence="1 2" key="1">
    <citation type="submission" date="2013-01" db="EMBL/GenBank/DDBJ databases">
        <title>The Genome Sequence of Bacillus cereus TIAC219.</title>
        <authorList>
            <consortium name="The Broad Institute Genome Sequencing Platform"/>
            <consortium name="The Broad Institute Genome Sequencing Center for Infectious Disease"/>
            <person name="Feldgarden M."/>
            <person name="Van der Auwera G.A."/>
            <person name="Mahillon J."/>
            <person name="Duprez V."/>
            <person name="Timmery S."/>
            <person name="Mattelet C."/>
            <person name="Dierick K."/>
            <person name="Sun M."/>
            <person name="Yu Z."/>
            <person name="Zhu L."/>
            <person name="Hu X."/>
            <person name="Shank E.B."/>
            <person name="Swiecicka I."/>
            <person name="Hansen B.M."/>
            <person name="Andrup L."/>
            <person name="Walker B."/>
            <person name="Young S.K."/>
            <person name="Zeng Q."/>
            <person name="Gargeya S."/>
            <person name="Fitzgerald M."/>
            <person name="Haas B."/>
            <person name="Abouelleil A."/>
            <person name="Alvarado L."/>
            <person name="Arachchi H.M."/>
            <person name="Berlin A.M."/>
            <person name="Chapman S.B."/>
            <person name="Dewar J."/>
            <person name="Goldberg J."/>
            <person name="Griggs A."/>
            <person name="Gujja S."/>
            <person name="Hansen M."/>
            <person name="Howarth C."/>
            <person name="Imamovic A."/>
            <person name="Larimer J."/>
            <person name="McCowan C."/>
            <person name="Murphy C."/>
            <person name="Neiman D."/>
            <person name="Pearson M."/>
            <person name="Priest M."/>
            <person name="Roberts A."/>
            <person name="Saif S."/>
            <person name="Shea T."/>
            <person name="Sisk P."/>
            <person name="Sykes S."/>
            <person name="Wortman J."/>
            <person name="Nusbaum C."/>
            <person name="Birren B."/>
        </authorList>
    </citation>
    <scope>NUCLEOTIDE SEQUENCE [LARGE SCALE GENOMIC DNA]</scope>
    <source>
        <strain evidence="1 2">TIAC219</strain>
    </source>
</reference>
<dbReference type="Proteomes" id="UP000014060">
    <property type="component" value="Unassembled WGS sequence"/>
</dbReference>
<dbReference type="AlphaFoldDB" id="A0ABC9SNY6"/>
<evidence type="ECO:0000313" key="2">
    <source>
        <dbReference type="Proteomes" id="UP000014060"/>
    </source>
</evidence>
<evidence type="ECO:0008006" key="3">
    <source>
        <dbReference type="Google" id="ProtNLM"/>
    </source>
</evidence>
<dbReference type="Pfam" id="PF13034">
    <property type="entry name" value="DUF3895"/>
    <property type="match status" value="1"/>
</dbReference>
<comment type="caution">
    <text evidence="1">The sequence shown here is derived from an EMBL/GenBank/DDBJ whole genome shotgun (WGS) entry which is preliminary data.</text>
</comment>